<protein>
    <submittedName>
        <fullName evidence="2">Uncharacterized protein</fullName>
    </submittedName>
</protein>
<feature type="region of interest" description="Disordered" evidence="1">
    <location>
        <begin position="1"/>
        <end position="33"/>
    </location>
</feature>
<dbReference type="Proteomes" id="UP001222325">
    <property type="component" value="Unassembled WGS sequence"/>
</dbReference>
<feature type="compositionally biased region" description="Basic and acidic residues" evidence="1">
    <location>
        <begin position="81"/>
        <end position="99"/>
    </location>
</feature>
<evidence type="ECO:0000256" key="1">
    <source>
        <dbReference type="SAM" id="MobiDB-lite"/>
    </source>
</evidence>
<feature type="region of interest" description="Disordered" evidence="1">
    <location>
        <begin position="81"/>
        <end position="133"/>
    </location>
</feature>
<feature type="compositionally biased region" description="Basic and acidic residues" evidence="1">
    <location>
        <begin position="1"/>
        <end position="10"/>
    </location>
</feature>
<sequence length="209" mass="22108">MARAHSRDSGRAPPSVHRASGCGNRATAGGERGARADLRFARWVRNEGHALLVLGSATGERAASGARADLRGERIARDPRFCARDSEMGRGPSRREARRGLRVARGARGGRTEGRTGSGERGPSGARAEWRGRGAVHSRASRFCSRGARTELRMRAALRYRADGGAAGEVRGAGCVGTETKMRGAGARCAGTEASGTRAAGRYVADRYF</sequence>
<dbReference type="AlphaFoldDB" id="A0AAD6TV49"/>
<name>A0AAD6TV49_9AGAR</name>
<dbReference type="EMBL" id="JARJCN010000053">
    <property type="protein sequence ID" value="KAJ7080812.1"/>
    <property type="molecule type" value="Genomic_DNA"/>
</dbReference>
<comment type="caution">
    <text evidence="2">The sequence shown here is derived from an EMBL/GenBank/DDBJ whole genome shotgun (WGS) entry which is preliminary data.</text>
</comment>
<evidence type="ECO:0000313" key="2">
    <source>
        <dbReference type="EMBL" id="KAJ7080812.1"/>
    </source>
</evidence>
<reference evidence="2" key="1">
    <citation type="submission" date="2023-03" db="EMBL/GenBank/DDBJ databases">
        <title>Massive genome expansion in bonnet fungi (Mycena s.s.) driven by repeated elements and novel gene families across ecological guilds.</title>
        <authorList>
            <consortium name="Lawrence Berkeley National Laboratory"/>
            <person name="Harder C.B."/>
            <person name="Miyauchi S."/>
            <person name="Viragh M."/>
            <person name="Kuo A."/>
            <person name="Thoen E."/>
            <person name="Andreopoulos B."/>
            <person name="Lu D."/>
            <person name="Skrede I."/>
            <person name="Drula E."/>
            <person name="Henrissat B."/>
            <person name="Morin E."/>
            <person name="Kohler A."/>
            <person name="Barry K."/>
            <person name="LaButti K."/>
            <person name="Morin E."/>
            <person name="Salamov A."/>
            <person name="Lipzen A."/>
            <person name="Mereny Z."/>
            <person name="Hegedus B."/>
            <person name="Baldrian P."/>
            <person name="Stursova M."/>
            <person name="Weitz H."/>
            <person name="Taylor A."/>
            <person name="Grigoriev I.V."/>
            <person name="Nagy L.G."/>
            <person name="Martin F."/>
            <person name="Kauserud H."/>
        </authorList>
    </citation>
    <scope>NUCLEOTIDE SEQUENCE</scope>
    <source>
        <strain evidence="2">CBHHK173m</strain>
    </source>
</reference>
<organism evidence="2 3">
    <name type="scientific">Mycena belliarum</name>
    <dbReference type="NCBI Taxonomy" id="1033014"/>
    <lineage>
        <taxon>Eukaryota</taxon>
        <taxon>Fungi</taxon>
        <taxon>Dikarya</taxon>
        <taxon>Basidiomycota</taxon>
        <taxon>Agaricomycotina</taxon>
        <taxon>Agaricomycetes</taxon>
        <taxon>Agaricomycetidae</taxon>
        <taxon>Agaricales</taxon>
        <taxon>Marasmiineae</taxon>
        <taxon>Mycenaceae</taxon>
        <taxon>Mycena</taxon>
    </lineage>
</organism>
<evidence type="ECO:0000313" key="3">
    <source>
        <dbReference type="Proteomes" id="UP001222325"/>
    </source>
</evidence>
<proteinExistence type="predicted"/>
<accession>A0AAD6TV49</accession>
<gene>
    <name evidence="2" type="ORF">B0H15DRAFT_479388</name>
</gene>
<keyword evidence="3" id="KW-1185">Reference proteome</keyword>